<feature type="region of interest" description="Disordered" evidence="1">
    <location>
        <begin position="174"/>
        <end position="202"/>
    </location>
</feature>
<organism evidence="3">
    <name type="scientific">uncultured Caudovirales phage</name>
    <dbReference type="NCBI Taxonomy" id="2100421"/>
    <lineage>
        <taxon>Viruses</taxon>
        <taxon>Duplodnaviria</taxon>
        <taxon>Heunggongvirae</taxon>
        <taxon>Uroviricota</taxon>
        <taxon>Caudoviricetes</taxon>
        <taxon>Peduoviridae</taxon>
        <taxon>Maltschvirus</taxon>
        <taxon>Maltschvirus maltsch</taxon>
    </lineage>
</organism>
<evidence type="ECO:0000256" key="1">
    <source>
        <dbReference type="SAM" id="MobiDB-lite"/>
    </source>
</evidence>
<sequence>MTLIPYPNVPPLPGVPALARNGKFVGAALNVLGQLLPDDLFGTKWGIIGKSGVAVLTPDSFVEFDYKEERKIPNYPIESGSFQSYNKVALPFDCRMTVTCSGNKSMKKPAFLAAIEKLMASLELVTIVTPDGNYPNCNLVHVDYRREARQGATLIIAQLWFQEVRIAQAAAVPTSSPSGAADVSNGQVAPTPSPTNLSGSIR</sequence>
<dbReference type="Pfam" id="PF21821">
    <property type="entry name" value="Dit_like"/>
    <property type="match status" value="1"/>
</dbReference>
<evidence type="ECO:0000313" key="3">
    <source>
        <dbReference type="EMBL" id="CAB5151651.1"/>
    </source>
</evidence>
<gene>
    <name evidence="3" type="ORF">UFOVP148_55</name>
</gene>
<protein>
    <recommendedName>
        <fullName evidence="2">Dit-like phage tail protein N-terminal domain-containing protein</fullName>
    </recommendedName>
</protein>
<accession>A0A6J7W8N1</accession>
<reference evidence="3" key="1">
    <citation type="submission" date="2020-05" db="EMBL/GenBank/DDBJ databases">
        <authorList>
            <person name="Chiriac C."/>
            <person name="Salcher M."/>
            <person name="Ghai R."/>
            <person name="Kavagutti S V."/>
        </authorList>
    </citation>
    <scope>NUCLEOTIDE SEQUENCE</scope>
</reference>
<proteinExistence type="predicted"/>
<dbReference type="InterPro" id="IPR048494">
    <property type="entry name" value="Dit-like_N"/>
</dbReference>
<feature type="domain" description="Dit-like phage tail protein N-terminal" evidence="2">
    <location>
        <begin position="59"/>
        <end position="172"/>
    </location>
</feature>
<evidence type="ECO:0000259" key="2">
    <source>
        <dbReference type="Pfam" id="PF21821"/>
    </source>
</evidence>
<name>A0A6J7W8N1_9CAUD</name>
<dbReference type="EMBL" id="LR798197">
    <property type="protein sequence ID" value="CAB5151651.1"/>
    <property type="molecule type" value="Genomic_DNA"/>
</dbReference>